<evidence type="ECO:0000313" key="1">
    <source>
        <dbReference type="EMBL" id="KAJ8636893.1"/>
    </source>
</evidence>
<accession>A0ACC2LU66</accession>
<organism evidence="1 2">
    <name type="scientific">Persea americana</name>
    <name type="common">Avocado</name>
    <dbReference type="NCBI Taxonomy" id="3435"/>
    <lineage>
        <taxon>Eukaryota</taxon>
        <taxon>Viridiplantae</taxon>
        <taxon>Streptophyta</taxon>
        <taxon>Embryophyta</taxon>
        <taxon>Tracheophyta</taxon>
        <taxon>Spermatophyta</taxon>
        <taxon>Magnoliopsida</taxon>
        <taxon>Magnoliidae</taxon>
        <taxon>Laurales</taxon>
        <taxon>Lauraceae</taxon>
        <taxon>Persea</taxon>
    </lineage>
</organism>
<reference evidence="1 2" key="1">
    <citation type="journal article" date="2022" name="Hortic Res">
        <title>A haplotype resolved chromosomal level avocado genome allows analysis of novel avocado genes.</title>
        <authorList>
            <person name="Nath O."/>
            <person name="Fletcher S.J."/>
            <person name="Hayward A."/>
            <person name="Shaw L.M."/>
            <person name="Masouleh A.K."/>
            <person name="Furtado A."/>
            <person name="Henry R.J."/>
            <person name="Mitter N."/>
        </authorList>
    </citation>
    <scope>NUCLEOTIDE SEQUENCE [LARGE SCALE GENOMIC DNA]</scope>
    <source>
        <strain evidence="2">cv. Hass</strain>
    </source>
</reference>
<proteinExistence type="predicted"/>
<dbReference type="EMBL" id="CM056811">
    <property type="protein sequence ID" value="KAJ8636893.1"/>
    <property type="molecule type" value="Genomic_DNA"/>
</dbReference>
<gene>
    <name evidence="1" type="ORF">MRB53_011160</name>
</gene>
<evidence type="ECO:0000313" key="2">
    <source>
        <dbReference type="Proteomes" id="UP001234297"/>
    </source>
</evidence>
<comment type="caution">
    <text evidence="1">The sequence shown here is derived from an EMBL/GenBank/DDBJ whole genome shotgun (WGS) entry which is preliminary data.</text>
</comment>
<sequence>MVQEETRKGPWTEHEDLQLMHVVRYFGERRWDFIAKVSGLNRTGKSCRLRWVNYLHPGLKRERMTPQEEHLVIELHSKWGNRWSRIARKLPGRTDNEIKNYWRTHTRKKAQERKQAMSPPSSPSSFSFSSPSSNCQSPLPNIPVANVVDVWQKVETGKSKMNCDKGSCVSLTTRGKEIQEESGTGYSMEQIWKEIDSKSDQMASDAVDEGCKENGCSFFCLSMPSPVWDYRYDFL</sequence>
<dbReference type="Proteomes" id="UP001234297">
    <property type="component" value="Chromosome 3"/>
</dbReference>
<protein>
    <submittedName>
        <fullName evidence="1">Uncharacterized protein</fullName>
    </submittedName>
</protein>
<keyword evidence="2" id="KW-1185">Reference proteome</keyword>
<name>A0ACC2LU66_PERAE</name>